<dbReference type="Gene3D" id="3.90.1720.10">
    <property type="entry name" value="endopeptidase domain like (from Nostoc punctiforme)"/>
    <property type="match status" value="1"/>
</dbReference>
<organism evidence="1 2">
    <name type="scientific">Amycolatopsis samaneae</name>
    <dbReference type="NCBI Taxonomy" id="664691"/>
    <lineage>
        <taxon>Bacteria</taxon>
        <taxon>Bacillati</taxon>
        <taxon>Actinomycetota</taxon>
        <taxon>Actinomycetes</taxon>
        <taxon>Pseudonocardiales</taxon>
        <taxon>Pseudonocardiaceae</taxon>
        <taxon>Amycolatopsis</taxon>
    </lineage>
</organism>
<evidence type="ECO:0008006" key="3">
    <source>
        <dbReference type="Google" id="ProtNLM"/>
    </source>
</evidence>
<accession>A0ABW5GXV8</accession>
<keyword evidence="2" id="KW-1185">Reference proteome</keyword>
<protein>
    <recommendedName>
        <fullName evidence="3">NlpC/P60 domain-containing protein</fullName>
    </recommendedName>
</protein>
<comment type="caution">
    <text evidence="1">The sequence shown here is derived from an EMBL/GenBank/DDBJ whole genome shotgun (WGS) entry which is preliminary data.</text>
</comment>
<gene>
    <name evidence="1" type="ORF">ACFSYJ_44520</name>
</gene>
<dbReference type="SUPFAM" id="SSF54001">
    <property type="entry name" value="Cysteine proteinases"/>
    <property type="match status" value="1"/>
</dbReference>
<dbReference type="InterPro" id="IPR038765">
    <property type="entry name" value="Papain-like_cys_pep_sf"/>
</dbReference>
<name>A0ABW5GXV8_9PSEU</name>
<dbReference type="Proteomes" id="UP001597419">
    <property type="component" value="Unassembled WGS sequence"/>
</dbReference>
<feature type="non-terminal residue" evidence="1">
    <location>
        <position position="208"/>
    </location>
</feature>
<evidence type="ECO:0000313" key="2">
    <source>
        <dbReference type="Proteomes" id="UP001597419"/>
    </source>
</evidence>
<dbReference type="EMBL" id="JBHUKU010000039">
    <property type="protein sequence ID" value="MFD2465738.1"/>
    <property type="molecule type" value="Genomic_DNA"/>
</dbReference>
<proteinExistence type="predicted"/>
<reference evidence="2" key="1">
    <citation type="journal article" date="2019" name="Int. J. Syst. Evol. Microbiol.">
        <title>The Global Catalogue of Microorganisms (GCM) 10K type strain sequencing project: providing services to taxonomists for standard genome sequencing and annotation.</title>
        <authorList>
            <consortium name="The Broad Institute Genomics Platform"/>
            <consortium name="The Broad Institute Genome Sequencing Center for Infectious Disease"/>
            <person name="Wu L."/>
            <person name="Ma J."/>
        </authorList>
    </citation>
    <scope>NUCLEOTIDE SEQUENCE [LARGE SCALE GENOMIC DNA]</scope>
    <source>
        <strain evidence="2">CGMCC 4.7643</strain>
    </source>
</reference>
<dbReference type="RefSeq" id="WP_378273160.1">
    <property type="nucleotide sequence ID" value="NZ_JBHUKU010000039.1"/>
</dbReference>
<sequence>MKKLFDFHRASWRLLATLLAVLGFAGVTTVVTTSAAQASDLGGPIARSEVIWRAQYWVDHQPGPYNQGAFSPGPGGDKSYRRDCSGYVSMAWHLNDNPWTGSLAGYAHEISRGDLKPGDIMLFAGTHTFLFDHWTDNNGNFVYYSFGSTPVKHRSANIGSASLDGHPNGSYRAYRYNKIIDDLPGKKKFVDMDFSGDGSADLLSTTAS</sequence>
<evidence type="ECO:0000313" key="1">
    <source>
        <dbReference type="EMBL" id="MFD2465738.1"/>
    </source>
</evidence>